<protein>
    <submittedName>
        <fullName evidence="4">Phage shock protein C, PspC</fullName>
    </submittedName>
</protein>
<evidence type="ECO:0000313" key="4">
    <source>
        <dbReference type="EMBL" id="ATX75227.1"/>
    </source>
</evidence>
<dbReference type="OrthoDB" id="7359894at2"/>
<feature type="region of interest" description="Disordered" evidence="1">
    <location>
        <begin position="1"/>
        <end position="22"/>
    </location>
</feature>
<accession>A0A2K8KJI7</accession>
<evidence type="ECO:0000259" key="3">
    <source>
        <dbReference type="Pfam" id="PF04024"/>
    </source>
</evidence>
<feature type="domain" description="Phage shock protein PspC N-terminal" evidence="3">
    <location>
        <begin position="35"/>
        <end position="90"/>
    </location>
</feature>
<dbReference type="KEGG" id="rfo:REIFOR_00049"/>
<dbReference type="InterPro" id="IPR007168">
    <property type="entry name" value="Phageshock_PspC_N"/>
</dbReference>
<feature type="transmembrane region" description="Helical" evidence="2">
    <location>
        <begin position="61"/>
        <end position="83"/>
    </location>
</feature>
<proteinExistence type="predicted"/>
<keyword evidence="2" id="KW-0472">Membrane</keyword>
<name>A0A2K8KJI7_9GAMM</name>
<dbReference type="RefSeq" id="WP_100255645.1">
    <property type="nucleotide sequence ID" value="NZ_CP011797.1"/>
</dbReference>
<evidence type="ECO:0000256" key="1">
    <source>
        <dbReference type="SAM" id="MobiDB-lite"/>
    </source>
</evidence>
<keyword evidence="2" id="KW-0812">Transmembrane</keyword>
<dbReference type="Pfam" id="PF04024">
    <property type="entry name" value="PspC"/>
    <property type="match status" value="1"/>
</dbReference>
<dbReference type="Proteomes" id="UP000229757">
    <property type="component" value="Chromosome"/>
</dbReference>
<evidence type="ECO:0000256" key="2">
    <source>
        <dbReference type="SAM" id="Phobius"/>
    </source>
</evidence>
<organism evidence="4 5">
    <name type="scientific">Reinekea forsetii</name>
    <dbReference type="NCBI Taxonomy" id="1336806"/>
    <lineage>
        <taxon>Bacteria</taxon>
        <taxon>Pseudomonadati</taxon>
        <taxon>Pseudomonadota</taxon>
        <taxon>Gammaproteobacteria</taxon>
        <taxon>Oceanospirillales</taxon>
        <taxon>Saccharospirillaceae</taxon>
        <taxon>Reinekea</taxon>
    </lineage>
</organism>
<keyword evidence="5" id="KW-1185">Reference proteome</keyword>
<dbReference type="AlphaFoldDB" id="A0A2K8KJI7"/>
<evidence type="ECO:0000313" key="5">
    <source>
        <dbReference type="Proteomes" id="UP000229757"/>
    </source>
</evidence>
<dbReference type="EMBL" id="CP011797">
    <property type="protein sequence ID" value="ATX75227.1"/>
    <property type="molecule type" value="Genomic_DNA"/>
</dbReference>
<sequence>MKRSHKHPNQANPEHSNGFPPEDWWARRRNGFGMGLYRNTRDRKVAGVCAGLADHLNVDHWVIRLAALGGLIFFNSLMFFAYLGAWIAMAPRPNDDSTAPPYRYDEDMRQNRPINMFRYPLSPTDRLRTAQARMAKIVERTEQIERYVTSKRFDLDSEFSKMQK</sequence>
<reference evidence="4 5" key="1">
    <citation type="journal article" date="2017" name="Environ. Microbiol.">
        <title>Genomic and physiological analyses of 'Reinekea forsetii' reveal a versatile opportunistic lifestyle during spring algae blooms.</title>
        <authorList>
            <person name="Avci B."/>
            <person name="Hahnke R.L."/>
            <person name="Chafee M."/>
            <person name="Fischer T."/>
            <person name="Gruber-Vodicka H."/>
            <person name="Tegetmeyer H.E."/>
            <person name="Harder J."/>
            <person name="Fuchs B.M."/>
            <person name="Amann R.I."/>
            <person name="Teeling H."/>
        </authorList>
    </citation>
    <scope>NUCLEOTIDE SEQUENCE [LARGE SCALE GENOMIC DNA]</scope>
    <source>
        <strain evidence="4 5">Hel1_31_D35</strain>
    </source>
</reference>
<gene>
    <name evidence="4" type="primary">pspC</name>
    <name evidence="4" type="ORF">REIFOR_00049</name>
</gene>
<keyword evidence="2" id="KW-1133">Transmembrane helix</keyword>